<evidence type="ECO:0000313" key="11">
    <source>
        <dbReference type="Proteomes" id="UP001212997"/>
    </source>
</evidence>
<comment type="caution">
    <text evidence="10">The sequence shown here is derived from an EMBL/GenBank/DDBJ whole genome shotgun (WGS) entry which is preliminary data.</text>
</comment>
<sequence>MSDIEDDDVPTLIDAEVPSTEPPEPTVPLTIICGFLGAGKSTLIRRILTEKHGYRIAVIMNEFGDTADIEAKAINVASPDDPLGETSEEFLELANGCLCCSIKDLGIAAIEKLMQRKGAFDHILLETTGLADPGPIASMFWHNEEFAMGLGRDIHLDGVLCVVDAVFGLSQMEEDKKIEGLGESLRQVAGADVVLVNKIDLASPEDVENLEDAISQVNPAATIHRTVKGEIDLGLIMGIDAYSTDKIPLTKAENFVDATDSVCNEGCAESHHHSHHKGSHHYEMRGISSLQVSCPPLDPVHFDQLDAWIRTVLWECRLPGQDSKPDQSDKTATTIEVLRCKGIFTRHTGDVYVLQGVRNMYEISKVEDHDSNVGLPDEGKLVFIGKGLTEQVRGSLEKVLR</sequence>
<keyword evidence="2" id="KW-0378">Hydrolase</keyword>
<keyword evidence="4" id="KW-0342">GTP-binding</keyword>
<keyword evidence="3" id="KW-0862">Zinc</keyword>
<organism evidence="10 11">
    <name type="scientific">Meripilus lineatus</name>
    <dbReference type="NCBI Taxonomy" id="2056292"/>
    <lineage>
        <taxon>Eukaryota</taxon>
        <taxon>Fungi</taxon>
        <taxon>Dikarya</taxon>
        <taxon>Basidiomycota</taxon>
        <taxon>Agaricomycotina</taxon>
        <taxon>Agaricomycetes</taxon>
        <taxon>Polyporales</taxon>
        <taxon>Meripilaceae</taxon>
        <taxon>Meripilus</taxon>
    </lineage>
</organism>
<dbReference type="GO" id="GO:0005525">
    <property type="term" value="F:GTP binding"/>
    <property type="evidence" value="ECO:0007669"/>
    <property type="project" value="UniProtKB-KW"/>
</dbReference>
<dbReference type="InterPro" id="IPR011629">
    <property type="entry name" value="CobW-like_C"/>
</dbReference>
<dbReference type="SUPFAM" id="SSF90002">
    <property type="entry name" value="Hypothetical protein YjiA, C-terminal domain"/>
    <property type="match status" value="1"/>
</dbReference>
<dbReference type="InterPro" id="IPR051316">
    <property type="entry name" value="Zinc-reg_GTPase_activator"/>
</dbReference>
<evidence type="ECO:0000256" key="2">
    <source>
        <dbReference type="ARBA" id="ARBA00022801"/>
    </source>
</evidence>
<gene>
    <name evidence="10" type="ORF">NLI96_g950</name>
</gene>
<dbReference type="GO" id="GO:0005737">
    <property type="term" value="C:cytoplasm"/>
    <property type="evidence" value="ECO:0007669"/>
    <property type="project" value="TreeGrafter"/>
</dbReference>
<evidence type="ECO:0000256" key="7">
    <source>
        <dbReference type="ARBA" id="ARBA00049117"/>
    </source>
</evidence>
<keyword evidence="11" id="KW-1185">Reference proteome</keyword>
<name>A0AAD5YI22_9APHY</name>
<dbReference type="Gene3D" id="3.30.1220.10">
    <property type="entry name" value="CobW-like, C-terminal domain"/>
    <property type="match status" value="1"/>
</dbReference>
<dbReference type="EMBL" id="JANAWD010000017">
    <property type="protein sequence ID" value="KAJ3491125.1"/>
    <property type="molecule type" value="Genomic_DNA"/>
</dbReference>
<dbReference type="Pfam" id="PF02492">
    <property type="entry name" value="cobW"/>
    <property type="match status" value="1"/>
</dbReference>
<evidence type="ECO:0000256" key="5">
    <source>
        <dbReference type="ARBA" id="ARBA00023186"/>
    </source>
</evidence>
<comment type="similarity">
    <text evidence="6">Belongs to the SIMIBI class G3E GTPase family. ZNG1 subfamily.</text>
</comment>
<dbReference type="CDD" id="cd03112">
    <property type="entry name" value="CobW-like"/>
    <property type="match status" value="1"/>
</dbReference>
<evidence type="ECO:0000259" key="9">
    <source>
        <dbReference type="Pfam" id="PF07683"/>
    </source>
</evidence>
<feature type="domain" description="CobW/HypB/UreG nucleotide-binding" evidence="8">
    <location>
        <begin position="28"/>
        <end position="224"/>
    </location>
</feature>
<dbReference type="GO" id="GO:0016787">
    <property type="term" value="F:hydrolase activity"/>
    <property type="evidence" value="ECO:0007669"/>
    <property type="project" value="UniProtKB-KW"/>
</dbReference>
<protein>
    <recommendedName>
        <fullName evidence="12">CobW-domain-containing protein</fullName>
    </recommendedName>
</protein>
<evidence type="ECO:0000256" key="6">
    <source>
        <dbReference type="ARBA" id="ARBA00034320"/>
    </source>
</evidence>
<dbReference type="InterPro" id="IPR027417">
    <property type="entry name" value="P-loop_NTPase"/>
</dbReference>
<dbReference type="InterPro" id="IPR036627">
    <property type="entry name" value="CobW-likC_sf"/>
</dbReference>
<evidence type="ECO:0000259" key="8">
    <source>
        <dbReference type="Pfam" id="PF02492"/>
    </source>
</evidence>
<dbReference type="Pfam" id="PF07683">
    <property type="entry name" value="CobW_C"/>
    <property type="match status" value="1"/>
</dbReference>
<dbReference type="AlphaFoldDB" id="A0AAD5YI22"/>
<dbReference type="SUPFAM" id="SSF52540">
    <property type="entry name" value="P-loop containing nucleoside triphosphate hydrolases"/>
    <property type="match status" value="1"/>
</dbReference>
<evidence type="ECO:0000256" key="1">
    <source>
        <dbReference type="ARBA" id="ARBA00022741"/>
    </source>
</evidence>
<feature type="domain" description="CobW C-terminal" evidence="9">
    <location>
        <begin position="335"/>
        <end position="395"/>
    </location>
</feature>
<dbReference type="InterPro" id="IPR003495">
    <property type="entry name" value="CobW/HypB/UreG_nucleotide-bd"/>
</dbReference>
<accession>A0AAD5YI22</accession>
<evidence type="ECO:0000256" key="4">
    <source>
        <dbReference type="ARBA" id="ARBA00023134"/>
    </source>
</evidence>
<dbReference type="PANTHER" id="PTHR13748:SF31">
    <property type="entry name" value="ZINC-REGULATED GTPASE METALLOPROTEIN ACTIVATOR 1A-RELATED"/>
    <property type="match status" value="1"/>
</dbReference>
<dbReference type="PANTHER" id="PTHR13748">
    <property type="entry name" value="COBW-RELATED"/>
    <property type="match status" value="1"/>
</dbReference>
<keyword evidence="1" id="KW-0547">Nucleotide-binding</keyword>
<reference evidence="10" key="1">
    <citation type="submission" date="2022-07" db="EMBL/GenBank/DDBJ databases">
        <title>Genome Sequence of Physisporinus lineatus.</title>
        <authorList>
            <person name="Buettner E."/>
        </authorList>
    </citation>
    <scope>NUCLEOTIDE SEQUENCE</scope>
    <source>
        <strain evidence="10">VT162</strain>
    </source>
</reference>
<evidence type="ECO:0000313" key="10">
    <source>
        <dbReference type="EMBL" id="KAJ3491125.1"/>
    </source>
</evidence>
<comment type="catalytic activity">
    <reaction evidence="7">
        <text>GTP + H2O = GDP + phosphate + H(+)</text>
        <dbReference type="Rhea" id="RHEA:19669"/>
        <dbReference type="ChEBI" id="CHEBI:15377"/>
        <dbReference type="ChEBI" id="CHEBI:15378"/>
        <dbReference type="ChEBI" id="CHEBI:37565"/>
        <dbReference type="ChEBI" id="CHEBI:43474"/>
        <dbReference type="ChEBI" id="CHEBI:58189"/>
    </reaction>
    <physiologicalReaction direction="left-to-right" evidence="7">
        <dbReference type="Rhea" id="RHEA:19670"/>
    </physiologicalReaction>
</comment>
<evidence type="ECO:0000256" key="3">
    <source>
        <dbReference type="ARBA" id="ARBA00022833"/>
    </source>
</evidence>
<dbReference type="Gene3D" id="3.40.50.300">
    <property type="entry name" value="P-loop containing nucleotide triphosphate hydrolases"/>
    <property type="match status" value="1"/>
</dbReference>
<dbReference type="Proteomes" id="UP001212997">
    <property type="component" value="Unassembled WGS sequence"/>
</dbReference>
<evidence type="ECO:0008006" key="12">
    <source>
        <dbReference type="Google" id="ProtNLM"/>
    </source>
</evidence>
<keyword evidence="5" id="KW-0143">Chaperone</keyword>
<proteinExistence type="inferred from homology"/>